<dbReference type="Gene3D" id="3.10.580.10">
    <property type="entry name" value="CBS-domain"/>
    <property type="match status" value="1"/>
</dbReference>
<dbReference type="PANTHER" id="PTHR43080:SF2">
    <property type="entry name" value="CBS DOMAIN-CONTAINING PROTEIN"/>
    <property type="match status" value="1"/>
</dbReference>
<dbReference type="PANTHER" id="PTHR43080">
    <property type="entry name" value="CBS DOMAIN-CONTAINING PROTEIN CBSX3, MITOCHONDRIAL"/>
    <property type="match status" value="1"/>
</dbReference>
<evidence type="ECO:0000313" key="5">
    <source>
        <dbReference type="Proteomes" id="UP000240010"/>
    </source>
</evidence>
<dbReference type="Proteomes" id="UP000240010">
    <property type="component" value="Unassembled WGS sequence"/>
</dbReference>
<feature type="domain" description="CBS" evidence="3">
    <location>
        <begin position="7"/>
        <end position="65"/>
    </location>
</feature>
<dbReference type="SUPFAM" id="SSF54631">
    <property type="entry name" value="CBS-domain pair"/>
    <property type="match status" value="1"/>
</dbReference>
<organism evidence="4 5">
    <name type="scientific">Methylobacter tundripaludum</name>
    <dbReference type="NCBI Taxonomy" id="173365"/>
    <lineage>
        <taxon>Bacteria</taxon>
        <taxon>Pseudomonadati</taxon>
        <taxon>Pseudomonadota</taxon>
        <taxon>Gammaproteobacteria</taxon>
        <taxon>Methylococcales</taxon>
        <taxon>Methylococcaceae</taxon>
        <taxon>Methylobacter</taxon>
    </lineage>
</organism>
<dbReference type="AlphaFoldDB" id="A0A2S6HAC5"/>
<keyword evidence="1 2" id="KW-0129">CBS domain</keyword>
<dbReference type="EMBL" id="PTIZ01000010">
    <property type="protein sequence ID" value="PPK74343.1"/>
    <property type="molecule type" value="Genomic_DNA"/>
</dbReference>
<name>A0A2S6HAC5_9GAMM</name>
<dbReference type="OMA" id="AFMTIGP"/>
<reference evidence="4 5" key="1">
    <citation type="submission" date="2018-02" db="EMBL/GenBank/DDBJ databases">
        <title>Subsurface microbial communities from deep shales in Ohio and West Virginia, USA.</title>
        <authorList>
            <person name="Wrighton K."/>
        </authorList>
    </citation>
    <scope>NUCLEOTIDE SEQUENCE [LARGE SCALE GENOMIC DNA]</scope>
    <source>
        <strain evidence="4 5">OWC-DMM</strain>
    </source>
</reference>
<gene>
    <name evidence="4" type="ORF">B0F87_110140</name>
</gene>
<comment type="caution">
    <text evidence="4">The sequence shown here is derived from an EMBL/GenBank/DDBJ whole genome shotgun (WGS) entry which is preliminary data.</text>
</comment>
<dbReference type="InterPro" id="IPR046342">
    <property type="entry name" value="CBS_dom_sf"/>
</dbReference>
<proteinExistence type="predicted"/>
<dbReference type="SMART" id="SM00116">
    <property type="entry name" value="CBS"/>
    <property type="match status" value="2"/>
</dbReference>
<evidence type="ECO:0000259" key="3">
    <source>
        <dbReference type="PROSITE" id="PS51371"/>
    </source>
</evidence>
<dbReference type="PROSITE" id="PS51371">
    <property type="entry name" value="CBS"/>
    <property type="match status" value="2"/>
</dbReference>
<dbReference type="InterPro" id="IPR051257">
    <property type="entry name" value="Diverse_CBS-Domain"/>
</dbReference>
<dbReference type="InterPro" id="IPR000644">
    <property type="entry name" value="CBS_dom"/>
</dbReference>
<evidence type="ECO:0000256" key="2">
    <source>
        <dbReference type="PROSITE-ProRule" id="PRU00703"/>
    </source>
</evidence>
<feature type="domain" description="CBS" evidence="3">
    <location>
        <begin position="87"/>
        <end position="144"/>
    </location>
</feature>
<dbReference type="Pfam" id="PF00571">
    <property type="entry name" value="CBS"/>
    <property type="match status" value="2"/>
</dbReference>
<accession>A0A2S6HAC5</accession>
<evidence type="ECO:0000256" key="1">
    <source>
        <dbReference type="ARBA" id="ARBA00023122"/>
    </source>
</evidence>
<protein>
    <submittedName>
        <fullName evidence="4">Acetoin utilization protein AcuB</fullName>
    </submittedName>
</protein>
<sequence>MRVEDLMTSKVFTVEQHDLIDRVFFLIHYERIRHLPVVEKGKVIGIVSDRDLYKALGPKSNSNAIEAATGTGATELHVIPKKVQHIMHRGVITVNPDTYASEAAAKMADNKIGALPVVDKDNKLVGILSSTDILRFFSKIEKASEERDKRIAAGISHK</sequence>
<evidence type="ECO:0000313" key="4">
    <source>
        <dbReference type="EMBL" id="PPK74343.1"/>
    </source>
</evidence>
<dbReference type="CDD" id="cd04584">
    <property type="entry name" value="CBS_pair_AcuB_like"/>
    <property type="match status" value="1"/>
</dbReference>